<dbReference type="Proteomes" id="UP001356427">
    <property type="component" value="Unassembled WGS sequence"/>
</dbReference>
<feature type="compositionally biased region" description="Basic and acidic residues" evidence="1">
    <location>
        <begin position="1210"/>
        <end position="1219"/>
    </location>
</feature>
<dbReference type="InterPro" id="IPR016187">
    <property type="entry name" value="CTDL_fold"/>
</dbReference>
<dbReference type="InterPro" id="IPR057667">
    <property type="entry name" value="HTH_SB"/>
</dbReference>
<evidence type="ECO:0000313" key="3">
    <source>
        <dbReference type="EMBL" id="KAK6294258.1"/>
    </source>
</evidence>
<evidence type="ECO:0000259" key="2">
    <source>
        <dbReference type="PROSITE" id="PS50041"/>
    </source>
</evidence>
<keyword evidence="4" id="KW-1185">Reference proteome</keyword>
<dbReference type="PROSITE" id="PS50041">
    <property type="entry name" value="C_TYPE_LECTIN_2"/>
    <property type="match status" value="2"/>
</dbReference>
<dbReference type="GO" id="GO:0006313">
    <property type="term" value="P:DNA transposition"/>
    <property type="evidence" value="ECO:0007669"/>
    <property type="project" value="InterPro"/>
</dbReference>
<dbReference type="SUPFAM" id="SSF109604">
    <property type="entry name" value="HD-domain/PDEase-like"/>
    <property type="match status" value="1"/>
</dbReference>
<dbReference type="Gene3D" id="1.10.10.10">
    <property type="entry name" value="Winged helix-like DNA-binding domain superfamily/Winged helix DNA-binding domain"/>
    <property type="match status" value="3"/>
</dbReference>
<dbReference type="Gene3D" id="3.30.420.10">
    <property type="entry name" value="Ribonuclease H-like superfamily/Ribonuclease H"/>
    <property type="match status" value="3"/>
</dbReference>
<dbReference type="InterPro" id="IPR001304">
    <property type="entry name" value="C-type_lectin-like"/>
</dbReference>
<dbReference type="InterPro" id="IPR036397">
    <property type="entry name" value="RNaseH_sf"/>
</dbReference>
<dbReference type="SMART" id="SM00034">
    <property type="entry name" value="CLECT"/>
    <property type="match status" value="3"/>
</dbReference>
<dbReference type="Gene3D" id="3.10.100.10">
    <property type="entry name" value="Mannose-Binding Protein A, subunit A"/>
    <property type="match status" value="5"/>
</dbReference>
<dbReference type="GO" id="GO:0003677">
    <property type="term" value="F:DNA binding"/>
    <property type="evidence" value="ECO:0007669"/>
    <property type="project" value="InterPro"/>
</dbReference>
<dbReference type="InterPro" id="IPR009057">
    <property type="entry name" value="Homeodomain-like_sf"/>
</dbReference>
<dbReference type="InterPro" id="IPR038717">
    <property type="entry name" value="Tc1-like_DDE_dom"/>
</dbReference>
<dbReference type="Pfam" id="PF25787">
    <property type="entry name" value="HTH_SB"/>
    <property type="match status" value="2"/>
</dbReference>
<dbReference type="Pfam" id="PF01498">
    <property type="entry name" value="HTH_Tnp_Tc3_2"/>
    <property type="match status" value="2"/>
</dbReference>
<dbReference type="InterPro" id="IPR036388">
    <property type="entry name" value="WH-like_DNA-bd_sf"/>
</dbReference>
<gene>
    <name evidence="3" type="ORF">J4Q44_G00350880</name>
</gene>
<evidence type="ECO:0000313" key="4">
    <source>
        <dbReference type="Proteomes" id="UP001356427"/>
    </source>
</evidence>
<dbReference type="PANTHER" id="PTHR45784:SF8">
    <property type="entry name" value="C-TYPE MANNOSE RECEPTOR 2-RELATED"/>
    <property type="match status" value="1"/>
</dbReference>
<sequence length="1548" mass="177953">MAARSLSFTSLVTCGRSMSGAERRPSLQSTHSASDVQHQADMVAKVLVVIRAAAGTVAVYHVVTIQGWLHSTLTEHWGIMQRKSSFTGPLITDLCAVASGLQRDYYCQSSTNLEKLILVQEMKTWEEALEYCRDHYTDLPSLLSETEHLQAQSRMDGAQTDHVWTDLIFLAREWLWREAVFGNLGLSGEEELPLLYRRKSSFTGLLITALCAVASDKLREYHYVSEQKTWSEAQQYCREHYTDLAFISNQEEIDQLSPISRGPGLWDMRWMDSPCSRKHPFFCYKEKLILVQEMKTWEEALEYCRDHYTDLHSLLSETENLQAQSKMEGAQTDHVWTGLIFLAREWLWVNGDPLEYQAWSGREAAPLPRPIPPLILSHEGGITDIEVLQAALLHDTVEDTDTSIGELQVVFGQTVARIVQEVTDDKALPKQERKRQQVEHAPHASHQAKLVKLADKLYNLRDLNRCTPTDPLKLCQEKLHPQSEVLSTLEQRSSVRVTIEFLVTSLTKALLRLLSWTAERVQEYFVWAAQLQGEAGSTIDWGARTEKSLDWGKRELPFCRSGRAKRPEEAEQSAWYKRHLSTTSNSHTPNSTMAKTKELSKDTRNKIVDLHQAGKTESAIGKQLGLKKSTVGAIIRKWKTYKTTDNLPRSGAPRKISPRGVKMITRTHDNDPKHTARATKEWLRKKHFKVLEWPSQSPDLNPIENLWRELNVRVAQRQPQNITALEEICMEEWAKIPATRKSSFTGLLITALCAVASDKLREYHYVSEQKTWSEAQQYCREHYTALAFISNQEEWDMRWLDSLCSRKHPFFCYKEKLILVQEMKTWEEALEYCRDHYTDLPSLLSETEHLQAQSRMDGAQTDHVWTGLKFLAREWLWVNGDPLEYQAWTGGKLPHCPAQYLHCGTLTRDEEHWGTRNCEERRNFLCYRAVPQWRYWAGQWGSTLPDQAWYSRGSLFTHSHSLARKIRPVHLWSVWAPSILFWAWRCSVLESRLGRGSLELCQSDHRVLGHLPDQGSSPPIALFGRAASSRKSLGGLYGSLARRKPLLSKKQDSSLGVRGNRIKGKINGAKYREILDENLLQSAQDLRLERRFTFQQDNGPKHTAKTTQKWLWDKSLNILEWPSQIPDLNPIYHFWRDLKIAVQRRSPSKLTELERICREEWEKLSKYSHTPNSTMAKTKELSKDTRNKIVDLHQAGKTESAIDLTPWGQNDHKNGEQKSRTTQGDLVNDLQRAGTKVTKPTISNTLRRQGLKSCSARRVPLLKPHDNDPKHTARATKEWLRKKHFKVLEWPSLSPDLNPIENLWRELKVCVAQRQPQNITALEEICMEEWAKIPATVSCYLYKRNLSTEAINQSDSKLSTMAKTKELSKDVRDKIVDLHKAGMGYKTTAKQLGEKGFATKITEEEAVRYRKAIKEEARPGPARGRMRRSLQPTQVAQVVQLIQDGTSMRAVTRRFAVSVSVVSRAWRRYQETGQYIRRRGGGRGRATTQQQDCYLRLCARRSRRSTARALQNDLQQATNVHVSAQTVRNRLHEGGMRARRPQMKAGSH</sequence>
<accession>A0AAN8QF62</accession>
<feature type="domain" description="C-type lectin" evidence="2">
    <location>
        <begin position="808"/>
        <end position="927"/>
    </location>
</feature>
<dbReference type="GO" id="GO:0015074">
    <property type="term" value="P:DNA integration"/>
    <property type="evidence" value="ECO:0007669"/>
    <property type="project" value="InterPro"/>
</dbReference>
<name>A0AAN8QF62_9TELE</name>
<dbReference type="PANTHER" id="PTHR45784">
    <property type="entry name" value="C-TYPE LECTIN DOMAIN FAMILY 20 MEMBER A-RELATED"/>
    <property type="match status" value="1"/>
</dbReference>
<comment type="caution">
    <text evidence="3">The sequence shown here is derived from an EMBL/GenBank/DDBJ whole genome shotgun (WGS) entry which is preliminary data.</text>
</comment>
<reference evidence="3 4" key="1">
    <citation type="submission" date="2021-04" db="EMBL/GenBank/DDBJ databases">
        <authorList>
            <person name="De Guttry C."/>
            <person name="Zahm M."/>
            <person name="Klopp C."/>
            <person name="Cabau C."/>
            <person name="Louis A."/>
            <person name="Berthelot C."/>
            <person name="Parey E."/>
            <person name="Roest Crollius H."/>
            <person name="Montfort J."/>
            <person name="Robinson-Rechavi M."/>
            <person name="Bucao C."/>
            <person name="Bouchez O."/>
            <person name="Gislard M."/>
            <person name="Lluch J."/>
            <person name="Milhes M."/>
            <person name="Lampietro C."/>
            <person name="Lopez Roques C."/>
            <person name="Donnadieu C."/>
            <person name="Braasch I."/>
            <person name="Desvignes T."/>
            <person name="Postlethwait J."/>
            <person name="Bobe J."/>
            <person name="Wedekind C."/>
            <person name="Guiguen Y."/>
        </authorList>
    </citation>
    <scope>NUCLEOTIDE SEQUENCE [LARGE SCALE GENOMIC DNA]</scope>
    <source>
        <strain evidence="3">Cs_M1</strain>
        <tissue evidence="3">Blood</tissue>
    </source>
</reference>
<dbReference type="Pfam" id="PF13328">
    <property type="entry name" value="HD_4"/>
    <property type="match status" value="1"/>
</dbReference>
<dbReference type="EMBL" id="JAGTTL010000035">
    <property type="protein sequence ID" value="KAK6294258.1"/>
    <property type="molecule type" value="Genomic_DNA"/>
</dbReference>
<feature type="compositionally biased region" description="Low complexity" evidence="1">
    <location>
        <begin position="581"/>
        <end position="592"/>
    </location>
</feature>
<protein>
    <recommendedName>
        <fullName evidence="2">C-type lectin domain-containing protein</fullName>
    </recommendedName>
</protein>
<evidence type="ECO:0000256" key="1">
    <source>
        <dbReference type="SAM" id="MobiDB-lite"/>
    </source>
</evidence>
<dbReference type="InterPro" id="IPR002492">
    <property type="entry name" value="Transposase_Tc1-like"/>
</dbReference>
<dbReference type="InterPro" id="IPR016186">
    <property type="entry name" value="C-type_lectin-like/link_sf"/>
</dbReference>
<feature type="domain" description="C-type lectin" evidence="2">
    <location>
        <begin position="279"/>
        <end position="366"/>
    </location>
</feature>
<dbReference type="SUPFAM" id="SSF56436">
    <property type="entry name" value="C-type lectin-like"/>
    <property type="match status" value="5"/>
</dbReference>
<feature type="region of interest" description="Disordered" evidence="1">
    <location>
        <begin position="1204"/>
        <end position="1227"/>
    </location>
</feature>
<dbReference type="Pfam" id="PF13358">
    <property type="entry name" value="DDE_3"/>
    <property type="match status" value="3"/>
</dbReference>
<dbReference type="Gene3D" id="1.10.3210.10">
    <property type="entry name" value="Hypothetical protein af1432"/>
    <property type="match status" value="1"/>
</dbReference>
<feature type="region of interest" description="Disordered" evidence="1">
    <location>
        <begin position="562"/>
        <end position="602"/>
    </location>
</feature>
<dbReference type="CDD" id="cd00037">
    <property type="entry name" value="CLECT"/>
    <property type="match status" value="3"/>
</dbReference>
<dbReference type="Pfam" id="PF00059">
    <property type="entry name" value="Lectin_C"/>
    <property type="match status" value="2"/>
</dbReference>
<dbReference type="SUPFAM" id="SSF46689">
    <property type="entry name" value="Homeodomain-like"/>
    <property type="match status" value="2"/>
</dbReference>
<organism evidence="3 4">
    <name type="scientific">Coregonus suidteri</name>
    <dbReference type="NCBI Taxonomy" id="861788"/>
    <lineage>
        <taxon>Eukaryota</taxon>
        <taxon>Metazoa</taxon>
        <taxon>Chordata</taxon>
        <taxon>Craniata</taxon>
        <taxon>Vertebrata</taxon>
        <taxon>Euteleostomi</taxon>
        <taxon>Actinopterygii</taxon>
        <taxon>Neopterygii</taxon>
        <taxon>Teleostei</taxon>
        <taxon>Protacanthopterygii</taxon>
        <taxon>Salmoniformes</taxon>
        <taxon>Salmonidae</taxon>
        <taxon>Coregoninae</taxon>
        <taxon>Coregonus</taxon>
    </lineage>
</organism>
<proteinExistence type="predicted"/>